<name>A0A225AMC4_TALAT</name>
<dbReference type="GeneID" id="31007621"/>
<evidence type="ECO:0000256" key="1">
    <source>
        <dbReference type="SAM" id="SignalP"/>
    </source>
</evidence>
<accession>A0A225AMC4</accession>
<dbReference type="PANTHER" id="PTHR11559">
    <property type="entry name" value="CARBOXYLESTERASE"/>
    <property type="match status" value="1"/>
</dbReference>
<keyword evidence="4" id="KW-1185">Reference proteome</keyword>
<dbReference type="PROSITE" id="PS00941">
    <property type="entry name" value="CARBOXYLESTERASE_B_2"/>
    <property type="match status" value="1"/>
</dbReference>
<proteinExistence type="predicted"/>
<dbReference type="STRING" id="1441469.A0A225AMC4"/>
<dbReference type="OrthoDB" id="408631at2759"/>
<dbReference type="InterPro" id="IPR019819">
    <property type="entry name" value="Carboxylesterase_B_CS"/>
</dbReference>
<gene>
    <name evidence="3" type="ORF">UA08_07865</name>
</gene>
<dbReference type="Proteomes" id="UP000214365">
    <property type="component" value="Unassembled WGS sequence"/>
</dbReference>
<feature type="signal peptide" evidence="1">
    <location>
        <begin position="1"/>
        <end position="22"/>
    </location>
</feature>
<reference evidence="3 4" key="1">
    <citation type="submission" date="2015-06" db="EMBL/GenBank/DDBJ databases">
        <title>Talaromyces atroroseus IBT 11181 draft genome.</title>
        <authorList>
            <person name="Rasmussen K.B."/>
            <person name="Rasmussen S."/>
            <person name="Petersen B."/>
            <person name="Sicheritz-Ponten T."/>
            <person name="Mortensen U.H."/>
            <person name="Thrane U."/>
        </authorList>
    </citation>
    <scope>NUCLEOTIDE SEQUENCE [LARGE SCALE GENOMIC DNA]</scope>
    <source>
        <strain evidence="3 4">IBT 11181</strain>
    </source>
</reference>
<dbReference type="InterPro" id="IPR050309">
    <property type="entry name" value="Type-B_Carboxylest/Lipase"/>
</dbReference>
<dbReference type="SUPFAM" id="SSF53474">
    <property type="entry name" value="alpha/beta-Hydrolases"/>
    <property type="match status" value="1"/>
</dbReference>
<dbReference type="RefSeq" id="XP_020116850.1">
    <property type="nucleotide sequence ID" value="XM_020262762.1"/>
</dbReference>
<organism evidence="3 4">
    <name type="scientific">Talaromyces atroroseus</name>
    <dbReference type="NCBI Taxonomy" id="1441469"/>
    <lineage>
        <taxon>Eukaryota</taxon>
        <taxon>Fungi</taxon>
        <taxon>Dikarya</taxon>
        <taxon>Ascomycota</taxon>
        <taxon>Pezizomycotina</taxon>
        <taxon>Eurotiomycetes</taxon>
        <taxon>Eurotiomycetidae</taxon>
        <taxon>Eurotiales</taxon>
        <taxon>Trichocomaceae</taxon>
        <taxon>Talaromyces</taxon>
        <taxon>Talaromyces sect. Trachyspermi</taxon>
    </lineage>
</organism>
<dbReference type="Gene3D" id="3.40.50.1820">
    <property type="entry name" value="alpha/beta hydrolase"/>
    <property type="match status" value="2"/>
</dbReference>
<evidence type="ECO:0000313" key="4">
    <source>
        <dbReference type="Proteomes" id="UP000214365"/>
    </source>
</evidence>
<protein>
    <recommendedName>
        <fullName evidence="2">Carboxylesterase type B domain-containing protein</fullName>
    </recommendedName>
</protein>
<dbReference type="InterPro" id="IPR002018">
    <property type="entry name" value="CarbesteraseB"/>
</dbReference>
<feature type="domain" description="Carboxylesterase type B" evidence="2">
    <location>
        <begin position="214"/>
        <end position="472"/>
    </location>
</feature>
<evidence type="ECO:0000313" key="3">
    <source>
        <dbReference type="EMBL" id="OKL56729.1"/>
    </source>
</evidence>
<comment type="caution">
    <text evidence="3">The sequence shown here is derived from an EMBL/GenBank/DDBJ whole genome shotgun (WGS) entry which is preliminary data.</text>
</comment>
<sequence>MWFKFPILAILALSTSASSSCAAEDSTPPVVTVKNGSYAVIHSPEYKQDWFLGIRYAEANRFTRPKPLNETWVGTRNATVYPPHCVGYGNSVAYPMVEDCLFLNVIRPAKIGEDAQLPVAVWIYGGALLNGGSAEPEYNLTFIVENGIRQGSPFIGVSINYRLSAFGFLTGQQAVDEGVANIGFRDQRQALHWVQYIKEDKYRRDDGLFYAAVDAIPCLRNLPFDELDDVLNVTSLQYWPPTLDGEFIADFLTNQLNNGNFVKVPILIGTNTDESTIFWGPSGINETGIYTEADFLADVQEPFGANVNITASKTKEQLAAEISLLWPNIQAIGLPDFETWPIILTPKSTYSQDLGLQWRRGSAFWSDYVMHYARRRSNLAWSKFGVPSYSYRFDVPPNGGEPHLGVYHGTEIAFVFSNINGDGYSVNLIGNLTSHREVALDISHAWVNFFTTRDPNGKRALRVTWPAYNATEGGGVGKNIVFSAADGNHVEYDDFRAEGIKWLIDNALTVFNV</sequence>
<feature type="chain" id="PRO_5012036351" description="Carboxylesterase type B domain-containing protein" evidence="1">
    <location>
        <begin position="23"/>
        <end position="513"/>
    </location>
</feature>
<feature type="domain" description="Carboxylesterase type B" evidence="2">
    <location>
        <begin position="47"/>
        <end position="195"/>
    </location>
</feature>
<evidence type="ECO:0000259" key="2">
    <source>
        <dbReference type="Pfam" id="PF00135"/>
    </source>
</evidence>
<keyword evidence="1" id="KW-0732">Signal</keyword>
<dbReference type="Pfam" id="PF00135">
    <property type="entry name" value="COesterase"/>
    <property type="match status" value="2"/>
</dbReference>
<dbReference type="EMBL" id="LFMY01000013">
    <property type="protein sequence ID" value="OKL56729.1"/>
    <property type="molecule type" value="Genomic_DNA"/>
</dbReference>
<dbReference type="InterPro" id="IPR029058">
    <property type="entry name" value="AB_hydrolase_fold"/>
</dbReference>
<dbReference type="PROSITE" id="PS51257">
    <property type="entry name" value="PROKAR_LIPOPROTEIN"/>
    <property type="match status" value="1"/>
</dbReference>
<dbReference type="AlphaFoldDB" id="A0A225AMC4"/>